<accession>A0A0N1JVN4</accession>
<dbReference type="AlphaFoldDB" id="A0A0N1JVN4"/>
<gene>
    <name evidence="3" type="ORF">ADL29_37210</name>
</gene>
<name>A0A0N1JVN4_9ACTN</name>
<evidence type="ECO:0000256" key="2">
    <source>
        <dbReference type="SAM" id="SignalP"/>
    </source>
</evidence>
<dbReference type="PATRIC" id="fig|66876.3.peg.8186"/>
<evidence type="ECO:0000256" key="1">
    <source>
        <dbReference type="SAM" id="MobiDB-lite"/>
    </source>
</evidence>
<organism evidence="3 4">
    <name type="scientific">Streptomyces chattanoogensis</name>
    <dbReference type="NCBI Taxonomy" id="66876"/>
    <lineage>
        <taxon>Bacteria</taxon>
        <taxon>Bacillati</taxon>
        <taxon>Actinomycetota</taxon>
        <taxon>Actinomycetes</taxon>
        <taxon>Kitasatosporales</taxon>
        <taxon>Streptomycetaceae</taxon>
        <taxon>Streptomyces</taxon>
    </lineage>
</organism>
<keyword evidence="4" id="KW-1185">Reference proteome</keyword>
<sequence length="64" mass="6539">MARHRKPPVIPTVTLRARRQLAACLTGASALTATFLSLTVTPAAPAAPDRAPTSHTSPGPQAAP</sequence>
<proteinExistence type="predicted"/>
<reference evidence="4" key="1">
    <citation type="submission" date="2015-07" db="EMBL/GenBank/DDBJ databases">
        <authorList>
            <person name="Ju K.-S."/>
            <person name="Doroghazi J.R."/>
            <person name="Metcalf W.W."/>
        </authorList>
    </citation>
    <scope>NUCLEOTIDE SEQUENCE [LARGE SCALE GENOMIC DNA]</scope>
    <source>
        <strain evidence="4">NRRL ISP-5002</strain>
    </source>
</reference>
<feature type="compositionally biased region" description="Polar residues" evidence="1">
    <location>
        <begin position="53"/>
        <end position="64"/>
    </location>
</feature>
<dbReference type="EMBL" id="LGKG01000196">
    <property type="protein sequence ID" value="KPC58838.1"/>
    <property type="molecule type" value="Genomic_DNA"/>
</dbReference>
<evidence type="ECO:0000313" key="3">
    <source>
        <dbReference type="EMBL" id="KPC58838.1"/>
    </source>
</evidence>
<dbReference type="RefSeq" id="WP_053927889.1">
    <property type="nucleotide sequence ID" value="NZ_LGKG01000196.1"/>
</dbReference>
<feature type="signal peptide" evidence="2">
    <location>
        <begin position="1"/>
        <end position="46"/>
    </location>
</feature>
<feature type="region of interest" description="Disordered" evidence="1">
    <location>
        <begin position="44"/>
        <end position="64"/>
    </location>
</feature>
<comment type="caution">
    <text evidence="3">The sequence shown here is derived from an EMBL/GenBank/DDBJ whole genome shotgun (WGS) entry which is preliminary data.</text>
</comment>
<keyword evidence="2" id="KW-0732">Signal</keyword>
<feature type="chain" id="PRO_5005875228" evidence="2">
    <location>
        <begin position="47"/>
        <end position="64"/>
    </location>
</feature>
<protein>
    <submittedName>
        <fullName evidence="3">Uncharacterized protein</fullName>
    </submittedName>
</protein>
<evidence type="ECO:0000313" key="4">
    <source>
        <dbReference type="Proteomes" id="UP000037982"/>
    </source>
</evidence>
<dbReference type="Proteomes" id="UP000037982">
    <property type="component" value="Unassembled WGS sequence"/>
</dbReference>